<organism evidence="2 3">
    <name type="scientific">Marinobacterium zhoushanense</name>
    <dbReference type="NCBI Taxonomy" id="1679163"/>
    <lineage>
        <taxon>Bacteria</taxon>
        <taxon>Pseudomonadati</taxon>
        <taxon>Pseudomonadota</taxon>
        <taxon>Gammaproteobacteria</taxon>
        <taxon>Oceanospirillales</taxon>
        <taxon>Oceanospirillaceae</taxon>
        <taxon>Marinobacterium</taxon>
    </lineage>
</organism>
<sequence>MKNLRYPLYALLMVIAFVFLYVGIPMGKIKVVAIYDNQISQFNIPRAGFQEYYKSVVKLETGDIVRVETLSQLKYSDDLYVEVRLSLFNFKKQYRIYK</sequence>
<protein>
    <submittedName>
        <fullName evidence="2">Uncharacterized protein</fullName>
    </submittedName>
</protein>
<feature type="transmembrane region" description="Helical" evidence="1">
    <location>
        <begin position="6"/>
        <end position="24"/>
    </location>
</feature>
<dbReference type="RefSeq" id="WP_188752406.1">
    <property type="nucleotide sequence ID" value="NZ_BMIJ01000018.1"/>
</dbReference>
<proteinExistence type="predicted"/>
<gene>
    <name evidence="2" type="ORF">GCM10011352_43390</name>
</gene>
<keyword evidence="1" id="KW-0812">Transmembrane</keyword>
<evidence type="ECO:0000313" key="3">
    <source>
        <dbReference type="Proteomes" id="UP000629025"/>
    </source>
</evidence>
<reference evidence="3" key="1">
    <citation type="journal article" date="2019" name="Int. J. Syst. Evol. Microbiol.">
        <title>The Global Catalogue of Microorganisms (GCM) 10K type strain sequencing project: providing services to taxonomists for standard genome sequencing and annotation.</title>
        <authorList>
            <consortium name="The Broad Institute Genomics Platform"/>
            <consortium name="The Broad Institute Genome Sequencing Center for Infectious Disease"/>
            <person name="Wu L."/>
            <person name="Ma J."/>
        </authorList>
    </citation>
    <scope>NUCLEOTIDE SEQUENCE [LARGE SCALE GENOMIC DNA]</scope>
    <source>
        <strain evidence="3">CGMCC 1.15341</strain>
    </source>
</reference>
<evidence type="ECO:0000313" key="2">
    <source>
        <dbReference type="EMBL" id="GGC12236.1"/>
    </source>
</evidence>
<keyword evidence="1" id="KW-1133">Transmembrane helix</keyword>
<name>A0ABQ1KVX0_9GAMM</name>
<keyword evidence="3" id="KW-1185">Reference proteome</keyword>
<comment type="caution">
    <text evidence="2">The sequence shown here is derived from an EMBL/GenBank/DDBJ whole genome shotgun (WGS) entry which is preliminary data.</text>
</comment>
<keyword evidence="1" id="KW-0472">Membrane</keyword>
<dbReference type="Proteomes" id="UP000629025">
    <property type="component" value="Unassembled WGS sequence"/>
</dbReference>
<dbReference type="EMBL" id="BMIJ01000018">
    <property type="protein sequence ID" value="GGC12236.1"/>
    <property type="molecule type" value="Genomic_DNA"/>
</dbReference>
<evidence type="ECO:0000256" key="1">
    <source>
        <dbReference type="SAM" id="Phobius"/>
    </source>
</evidence>
<accession>A0ABQ1KVX0</accession>